<dbReference type="InterPro" id="IPR003439">
    <property type="entry name" value="ABC_transporter-like_ATP-bd"/>
</dbReference>
<dbReference type="InterPro" id="IPR003593">
    <property type="entry name" value="AAA+_ATPase"/>
</dbReference>
<dbReference type="CDD" id="cd03293">
    <property type="entry name" value="ABC_NrtD_SsuB_transporters"/>
    <property type="match status" value="1"/>
</dbReference>
<protein>
    <submittedName>
        <fullName evidence="5">ABC transporter ATP-binding protein</fullName>
    </submittedName>
</protein>
<dbReference type="PROSITE" id="PS00211">
    <property type="entry name" value="ABC_TRANSPORTER_1"/>
    <property type="match status" value="1"/>
</dbReference>
<keyword evidence="1" id="KW-0813">Transport</keyword>
<accession>A0AAJ1Q451</accession>
<evidence type="ECO:0000313" key="6">
    <source>
        <dbReference type="Proteomes" id="UP001229251"/>
    </source>
</evidence>
<dbReference type="AlphaFoldDB" id="A0AAJ1Q451"/>
<proteinExistence type="predicted"/>
<sequence length="247" mass="27502">MPLKIDKVSKLFLNTDQTIMKALEGIDLTINQGEFVSIVGASGSGKSTLLRILAGLIPPTEGQVTLNGERIIKPTARIGMAFQSSTLFPYLTVKENIAFGPKLQGQEKAKAEAIDAIIKTIGLQGFEKVYPHQLSGGMAQRVSLGRAIVNDPEILLLDEPLGALDAFTRLRLQEELIALWQQTKMTMIMVTHDIDEAIYCSQKVVVMSPRPGRVMEVVPIELDYLRDRTQQDFVDYRIKIMKLLDVY</sequence>
<evidence type="ECO:0000256" key="2">
    <source>
        <dbReference type="ARBA" id="ARBA00022741"/>
    </source>
</evidence>
<dbReference type="PROSITE" id="PS50893">
    <property type="entry name" value="ABC_TRANSPORTER_2"/>
    <property type="match status" value="1"/>
</dbReference>
<dbReference type="Pfam" id="PF00005">
    <property type="entry name" value="ABC_tran"/>
    <property type="match status" value="1"/>
</dbReference>
<dbReference type="PANTHER" id="PTHR42788">
    <property type="entry name" value="TAURINE IMPORT ATP-BINDING PROTEIN-RELATED"/>
    <property type="match status" value="1"/>
</dbReference>
<dbReference type="RefSeq" id="WP_016648391.1">
    <property type="nucleotide sequence ID" value="NZ_JASOOE010000007.1"/>
</dbReference>
<evidence type="ECO:0000256" key="3">
    <source>
        <dbReference type="ARBA" id="ARBA00022840"/>
    </source>
</evidence>
<dbReference type="InterPro" id="IPR027417">
    <property type="entry name" value="P-loop_NTPase"/>
</dbReference>
<keyword evidence="2" id="KW-0547">Nucleotide-binding</keyword>
<gene>
    <name evidence="5" type="ORF">QP433_04895</name>
</gene>
<comment type="caution">
    <text evidence="5">The sequence shown here is derived from an EMBL/GenBank/DDBJ whole genome shotgun (WGS) entry which is preliminary data.</text>
</comment>
<dbReference type="SUPFAM" id="SSF52540">
    <property type="entry name" value="P-loop containing nucleoside triphosphate hydrolases"/>
    <property type="match status" value="1"/>
</dbReference>
<dbReference type="Gene3D" id="3.40.50.300">
    <property type="entry name" value="P-loop containing nucleotide triphosphate hydrolases"/>
    <property type="match status" value="1"/>
</dbReference>
<keyword evidence="3 5" id="KW-0067">ATP-binding</keyword>
<reference evidence="5" key="1">
    <citation type="submission" date="2023-05" db="EMBL/GenBank/DDBJ databases">
        <title>Cataloging the Phylogenetic Diversity of Human Bladder Bacteria.</title>
        <authorList>
            <person name="Du J."/>
        </authorList>
    </citation>
    <scope>NUCLEOTIDE SEQUENCE</scope>
    <source>
        <strain evidence="5">UMB1231</strain>
    </source>
</reference>
<dbReference type="EMBL" id="JASOOE010000007">
    <property type="protein sequence ID" value="MDK7187312.1"/>
    <property type="molecule type" value="Genomic_DNA"/>
</dbReference>
<dbReference type="Proteomes" id="UP001229251">
    <property type="component" value="Unassembled WGS sequence"/>
</dbReference>
<feature type="domain" description="ABC transporter" evidence="4">
    <location>
        <begin position="3"/>
        <end position="234"/>
    </location>
</feature>
<dbReference type="GO" id="GO:0016887">
    <property type="term" value="F:ATP hydrolysis activity"/>
    <property type="evidence" value="ECO:0007669"/>
    <property type="project" value="InterPro"/>
</dbReference>
<organism evidence="5 6">
    <name type="scientific">Facklamia hominis</name>
    <dbReference type="NCBI Taxonomy" id="178214"/>
    <lineage>
        <taxon>Bacteria</taxon>
        <taxon>Bacillati</taxon>
        <taxon>Bacillota</taxon>
        <taxon>Bacilli</taxon>
        <taxon>Lactobacillales</taxon>
        <taxon>Aerococcaceae</taxon>
        <taxon>Facklamia</taxon>
    </lineage>
</organism>
<evidence type="ECO:0000313" key="5">
    <source>
        <dbReference type="EMBL" id="MDK7187312.1"/>
    </source>
</evidence>
<dbReference type="PANTHER" id="PTHR42788:SF13">
    <property type="entry name" value="ALIPHATIC SULFONATES IMPORT ATP-BINDING PROTEIN SSUB"/>
    <property type="match status" value="1"/>
</dbReference>
<dbReference type="GO" id="GO:0005524">
    <property type="term" value="F:ATP binding"/>
    <property type="evidence" value="ECO:0007669"/>
    <property type="project" value="UniProtKB-KW"/>
</dbReference>
<dbReference type="SMART" id="SM00382">
    <property type="entry name" value="AAA"/>
    <property type="match status" value="1"/>
</dbReference>
<evidence type="ECO:0000259" key="4">
    <source>
        <dbReference type="PROSITE" id="PS50893"/>
    </source>
</evidence>
<dbReference type="InterPro" id="IPR050166">
    <property type="entry name" value="ABC_transporter_ATP-bind"/>
</dbReference>
<name>A0AAJ1Q451_9LACT</name>
<evidence type="ECO:0000256" key="1">
    <source>
        <dbReference type="ARBA" id="ARBA00022448"/>
    </source>
</evidence>
<dbReference type="InterPro" id="IPR017871">
    <property type="entry name" value="ABC_transporter-like_CS"/>
</dbReference>